<accession>A0A2T6ZWH3</accession>
<evidence type="ECO:0000313" key="1">
    <source>
        <dbReference type="EMBL" id="PUU79823.1"/>
    </source>
</evidence>
<protein>
    <submittedName>
        <fullName evidence="1">Uncharacterized protein</fullName>
    </submittedName>
</protein>
<dbReference type="STRING" id="42251.A0A2T6ZWH3"/>
<keyword evidence="2" id="KW-1185">Reference proteome</keyword>
<sequence length="88" mass="10185">MKFKYFETKWKLPPDWIQNAKAEVQKLWESTYKPPPPTMQEQTLYVAQYVITTAATPTPESLIVYTSDVRRSGTAVQQFEVTFIGLPQ</sequence>
<proteinExistence type="predicted"/>
<evidence type="ECO:0000313" key="2">
    <source>
        <dbReference type="Proteomes" id="UP000244722"/>
    </source>
</evidence>
<organism evidence="1 2">
    <name type="scientific">Tuber borchii</name>
    <name type="common">White truffle</name>
    <dbReference type="NCBI Taxonomy" id="42251"/>
    <lineage>
        <taxon>Eukaryota</taxon>
        <taxon>Fungi</taxon>
        <taxon>Dikarya</taxon>
        <taxon>Ascomycota</taxon>
        <taxon>Pezizomycotina</taxon>
        <taxon>Pezizomycetes</taxon>
        <taxon>Pezizales</taxon>
        <taxon>Tuberaceae</taxon>
        <taxon>Tuber</taxon>
    </lineage>
</organism>
<dbReference type="EMBL" id="NESQ01000081">
    <property type="protein sequence ID" value="PUU79823.1"/>
    <property type="molecule type" value="Genomic_DNA"/>
</dbReference>
<dbReference type="Proteomes" id="UP000244722">
    <property type="component" value="Unassembled WGS sequence"/>
</dbReference>
<gene>
    <name evidence="1" type="ORF">B9Z19DRAFT_1124605</name>
</gene>
<name>A0A2T6ZWH3_TUBBO</name>
<reference evidence="1 2" key="1">
    <citation type="submission" date="2017-04" db="EMBL/GenBank/DDBJ databases">
        <title>Draft genome sequence of Tuber borchii Vittad., a whitish edible truffle.</title>
        <authorList>
            <consortium name="DOE Joint Genome Institute"/>
            <person name="Murat C."/>
            <person name="Kuo A."/>
            <person name="Barry K.W."/>
            <person name="Clum A."/>
            <person name="Dockter R.B."/>
            <person name="Fauchery L."/>
            <person name="Iotti M."/>
            <person name="Kohler A."/>
            <person name="Labutti K."/>
            <person name="Lindquist E.A."/>
            <person name="Lipzen A."/>
            <person name="Ohm R.A."/>
            <person name="Wang M."/>
            <person name="Grigoriev I.V."/>
            <person name="Zambonelli A."/>
            <person name="Martin F.M."/>
        </authorList>
    </citation>
    <scope>NUCLEOTIDE SEQUENCE [LARGE SCALE GENOMIC DNA]</scope>
    <source>
        <strain evidence="1 2">Tbo3840</strain>
    </source>
</reference>
<comment type="caution">
    <text evidence="1">The sequence shown here is derived from an EMBL/GenBank/DDBJ whole genome shotgun (WGS) entry which is preliminary data.</text>
</comment>
<dbReference type="AlphaFoldDB" id="A0A2T6ZWH3"/>